<evidence type="ECO:0000259" key="2">
    <source>
        <dbReference type="Pfam" id="PF02582"/>
    </source>
</evidence>
<sequence length="267" mass="30733">MNESNSLFSQAKKLCVRAWFVGARIDARELERGETLSVSPLTIRAGERGYAFLFRFGVAVFVELNVVEEANFVKQLEPFIQGKMTDPETEETDIKIAPELSERVDMEGTLILHQATLERLQVVANVLAKSVVLAHYENRVAGVFDRIERFAEHLRSNSSPARPNDLLREIGDVLLIQARTVGRVEVTEKPEITWDEPELDRLYERLAVEYELRERDLALSRKLELISTTAETYLELLQNRQSIRVEWYIVSLIVIEIVLILYELFVQ</sequence>
<evidence type="ECO:0000256" key="1">
    <source>
        <dbReference type="SAM" id="Phobius"/>
    </source>
</evidence>
<dbReference type="PANTHER" id="PTHR16255:SF1">
    <property type="entry name" value="REQUIRED FOR MEIOTIC NUCLEAR DIVISION PROTEIN 1 HOMOLOG"/>
    <property type="match status" value="1"/>
</dbReference>
<evidence type="ECO:0000313" key="3">
    <source>
        <dbReference type="EMBL" id="ACF14100.1"/>
    </source>
</evidence>
<dbReference type="eggNOG" id="COG1723">
    <property type="taxonomic scope" value="Bacteria"/>
</dbReference>
<keyword evidence="1" id="KW-0472">Membrane</keyword>
<protein>
    <recommendedName>
        <fullName evidence="2">DUF155 domain-containing protein</fullName>
    </recommendedName>
</protein>
<dbReference type="Proteomes" id="UP000001208">
    <property type="component" value="Chromosome"/>
</dbReference>
<feature type="transmembrane region" description="Helical" evidence="1">
    <location>
        <begin position="247"/>
        <end position="266"/>
    </location>
</feature>
<proteinExistence type="predicted"/>
<accession>B3QSQ3</accession>
<dbReference type="RefSeq" id="WP_012500184.1">
    <property type="nucleotide sequence ID" value="NC_011026.1"/>
</dbReference>
<keyword evidence="1" id="KW-1133">Transmembrane helix</keyword>
<dbReference type="PANTHER" id="PTHR16255">
    <property type="entry name" value="REQUIRED FOR MEIOTIC NUCLEAR DIVISION PROTEIN 1 HOMOLOG"/>
    <property type="match status" value="1"/>
</dbReference>
<keyword evidence="1" id="KW-0812">Transmembrane</keyword>
<name>B3QSQ3_CHLT3</name>
<feature type="domain" description="DUF155" evidence="2">
    <location>
        <begin position="52"/>
        <end position="218"/>
    </location>
</feature>
<dbReference type="HOGENOM" id="CLU_011220_2_1_10"/>
<reference evidence="3 4" key="1">
    <citation type="submission" date="2008-06" db="EMBL/GenBank/DDBJ databases">
        <title>Complete sequence of Chloroherpeton thalassium ATCC 35110.</title>
        <authorList>
            <consortium name="US DOE Joint Genome Institute"/>
            <person name="Lucas S."/>
            <person name="Copeland A."/>
            <person name="Lapidus A."/>
            <person name="Glavina del Rio T."/>
            <person name="Dalin E."/>
            <person name="Tice H."/>
            <person name="Bruce D."/>
            <person name="Goodwin L."/>
            <person name="Pitluck S."/>
            <person name="Schmutz J."/>
            <person name="Larimer F."/>
            <person name="Land M."/>
            <person name="Hauser L."/>
            <person name="Kyrpides N."/>
            <person name="Mikhailova N."/>
            <person name="Liu Z."/>
            <person name="Li T."/>
            <person name="Zhao F."/>
            <person name="Overmann J."/>
            <person name="Bryant D.A."/>
            <person name="Richardson P."/>
        </authorList>
    </citation>
    <scope>NUCLEOTIDE SEQUENCE [LARGE SCALE GENOMIC DNA]</scope>
    <source>
        <strain evidence="4">ATCC 35110 / GB-78</strain>
    </source>
</reference>
<gene>
    <name evidence="3" type="ordered locus">Ctha_1642</name>
</gene>
<organism evidence="3 4">
    <name type="scientific">Chloroherpeton thalassium (strain ATCC 35110 / GB-78)</name>
    <dbReference type="NCBI Taxonomy" id="517418"/>
    <lineage>
        <taxon>Bacteria</taxon>
        <taxon>Pseudomonadati</taxon>
        <taxon>Chlorobiota</taxon>
        <taxon>Chlorobiia</taxon>
        <taxon>Chlorobiales</taxon>
        <taxon>Chloroherpetonaceae</taxon>
        <taxon>Chloroherpeton</taxon>
    </lineage>
</organism>
<evidence type="ECO:0000313" key="4">
    <source>
        <dbReference type="Proteomes" id="UP000001208"/>
    </source>
</evidence>
<dbReference type="InterPro" id="IPR003734">
    <property type="entry name" value="DUF155"/>
</dbReference>
<dbReference type="EMBL" id="CP001100">
    <property type="protein sequence ID" value="ACF14100.1"/>
    <property type="molecule type" value="Genomic_DNA"/>
</dbReference>
<dbReference type="KEGG" id="cts:Ctha_1642"/>
<dbReference type="AlphaFoldDB" id="B3QSQ3"/>
<dbReference type="Pfam" id="PF02582">
    <property type="entry name" value="DUF155"/>
    <property type="match status" value="1"/>
</dbReference>
<keyword evidence="4" id="KW-1185">Reference proteome</keyword>
<dbReference type="InterPro" id="IPR051624">
    <property type="entry name" value="RMD1/Sad1-interacting"/>
</dbReference>
<dbReference type="OrthoDB" id="942290at2"/>